<keyword evidence="8" id="KW-0694">RNA-binding</keyword>
<organism evidence="11 12">
    <name type="scientific">Rhodamnia argentea</name>
    <dbReference type="NCBI Taxonomy" id="178133"/>
    <lineage>
        <taxon>Eukaryota</taxon>
        <taxon>Viridiplantae</taxon>
        <taxon>Streptophyta</taxon>
        <taxon>Embryophyta</taxon>
        <taxon>Tracheophyta</taxon>
        <taxon>Spermatophyta</taxon>
        <taxon>Magnoliopsida</taxon>
        <taxon>eudicotyledons</taxon>
        <taxon>Gunneridae</taxon>
        <taxon>Pentapetalae</taxon>
        <taxon>rosids</taxon>
        <taxon>malvids</taxon>
        <taxon>Myrtales</taxon>
        <taxon>Myrtaceae</taxon>
        <taxon>Myrtoideae</taxon>
        <taxon>Myrteae</taxon>
        <taxon>Australasian group</taxon>
        <taxon>Rhodamnia</taxon>
    </lineage>
</organism>
<dbReference type="GeneID" id="115750886"/>
<dbReference type="GO" id="GO:0046872">
    <property type="term" value="F:metal ion binding"/>
    <property type="evidence" value="ECO:0007669"/>
    <property type="project" value="UniProtKB-KW"/>
</dbReference>
<dbReference type="SMART" id="SM00535">
    <property type="entry name" value="RIBOc"/>
    <property type="match status" value="1"/>
</dbReference>
<keyword evidence="4" id="KW-0479">Metal-binding</keyword>
<dbReference type="InterPro" id="IPR000999">
    <property type="entry name" value="RNase_III_dom"/>
</dbReference>
<dbReference type="PANTHER" id="PTHR14950:SF54">
    <property type="entry name" value="RNASE II-LIKE 1"/>
    <property type="match status" value="1"/>
</dbReference>
<reference evidence="12" key="1">
    <citation type="submission" date="2025-08" db="UniProtKB">
        <authorList>
            <consortium name="RefSeq"/>
        </authorList>
    </citation>
    <scope>IDENTIFICATION</scope>
    <source>
        <tissue evidence="12">Leaf</tissue>
    </source>
</reference>
<dbReference type="CDD" id="cd00593">
    <property type="entry name" value="RIBOc"/>
    <property type="match status" value="1"/>
</dbReference>
<dbReference type="OrthoDB" id="416741at2759"/>
<dbReference type="SUPFAM" id="SSF54768">
    <property type="entry name" value="dsRNA-binding domain-like"/>
    <property type="match status" value="1"/>
</dbReference>
<dbReference type="SUPFAM" id="SSF69065">
    <property type="entry name" value="RNase III domain-like"/>
    <property type="match status" value="1"/>
</dbReference>
<gene>
    <name evidence="12" type="primary">LOC115750886</name>
</gene>
<accession>A0A8B8QDV4</accession>
<dbReference type="Proteomes" id="UP000827889">
    <property type="component" value="Chromosome 7"/>
</dbReference>
<dbReference type="FunFam" id="1.10.1520.10:FF:000004">
    <property type="entry name" value="Endoribonuclease dicer-like 1"/>
    <property type="match status" value="1"/>
</dbReference>
<dbReference type="GO" id="GO:0030422">
    <property type="term" value="P:siRNA processing"/>
    <property type="evidence" value="ECO:0007669"/>
    <property type="project" value="TreeGrafter"/>
</dbReference>
<protein>
    <submittedName>
        <fullName evidence="12">Ribonuclease 3-like protein 3</fullName>
    </submittedName>
</protein>
<comment type="cofactor">
    <cofactor evidence="1">
        <name>Mn(2+)</name>
        <dbReference type="ChEBI" id="CHEBI:29035"/>
    </cofactor>
</comment>
<evidence type="ECO:0000313" key="12">
    <source>
        <dbReference type="RefSeq" id="XP_030544362.1"/>
    </source>
</evidence>
<dbReference type="Gene3D" id="1.10.1520.10">
    <property type="entry name" value="Ribonuclease III domain"/>
    <property type="match status" value="1"/>
</dbReference>
<dbReference type="PANTHER" id="PTHR14950">
    <property type="entry name" value="DICER-RELATED"/>
    <property type="match status" value="1"/>
</dbReference>
<evidence type="ECO:0000256" key="7">
    <source>
        <dbReference type="ARBA" id="ARBA00022842"/>
    </source>
</evidence>
<evidence type="ECO:0000256" key="8">
    <source>
        <dbReference type="ARBA" id="ARBA00022884"/>
    </source>
</evidence>
<dbReference type="AlphaFoldDB" id="A0A8B8QDV4"/>
<keyword evidence="5" id="KW-0255">Endonuclease</keyword>
<evidence type="ECO:0000313" key="11">
    <source>
        <dbReference type="Proteomes" id="UP000827889"/>
    </source>
</evidence>
<proteinExistence type="predicted"/>
<keyword evidence="7" id="KW-0460">Magnesium</keyword>
<name>A0A8B8QDV4_9MYRT</name>
<evidence type="ECO:0000256" key="4">
    <source>
        <dbReference type="ARBA" id="ARBA00022723"/>
    </source>
</evidence>
<evidence type="ECO:0000256" key="6">
    <source>
        <dbReference type="ARBA" id="ARBA00022801"/>
    </source>
</evidence>
<feature type="domain" description="RNase III" evidence="10">
    <location>
        <begin position="53"/>
        <end position="194"/>
    </location>
</feature>
<sequence>MEASKEEGEEQSLSDREEEGEEALIAELGELDLRRKEGDAQPESARVEDRPSLNAVEEILRYQFNDKRLLEEALTHYSFAGKSFCYERLEYVGDSVLNLLFAKELYLLYPDLAPGSLTRLRAANVDTEKLARVAIKLGLHPYLRHRKPVLGEQIQEFKRDILDYPLHSSGLIDVPKSLADIVESIIGAVFIDCNFSADTVWKVFKSLLEPMISPTTFTLHPVSELYELCQKKCVKLRFVDLWSESSSFIVFANDRLVGRGACIPKKEIALNRAAKDALQNIERLLGDKESNGQIDSELKKP</sequence>
<evidence type="ECO:0000256" key="1">
    <source>
        <dbReference type="ARBA" id="ARBA00001936"/>
    </source>
</evidence>
<dbReference type="RefSeq" id="XP_030544362.1">
    <property type="nucleotide sequence ID" value="XM_030688502.2"/>
</dbReference>
<dbReference type="GO" id="GO:0005634">
    <property type="term" value="C:nucleus"/>
    <property type="evidence" value="ECO:0007669"/>
    <property type="project" value="TreeGrafter"/>
</dbReference>
<keyword evidence="6" id="KW-0378">Hydrolase</keyword>
<dbReference type="InterPro" id="IPR036389">
    <property type="entry name" value="RNase_III_sf"/>
</dbReference>
<keyword evidence="11" id="KW-1185">Reference proteome</keyword>
<dbReference type="PROSITE" id="PS50142">
    <property type="entry name" value="RNASE_3_2"/>
    <property type="match status" value="1"/>
</dbReference>
<keyword evidence="3" id="KW-0540">Nuclease</keyword>
<evidence type="ECO:0000256" key="2">
    <source>
        <dbReference type="ARBA" id="ARBA00001946"/>
    </source>
</evidence>
<dbReference type="KEGG" id="rarg:115750886"/>
<dbReference type="GO" id="GO:0005737">
    <property type="term" value="C:cytoplasm"/>
    <property type="evidence" value="ECO:0007669"/>
    <property type="project" value="TreeGrafter"/>
</dbReference>
<feature type="region of interest" description="Disordered" evidence="9">
    <location>
        <begin position="1"/>
        <end position="48"/>
    </location>
</feature>
<evidence type="ECO:0000256" key="5">
    <source>
        <dbReference type="ARBA" id="ARBA00022759"/>
    </source>
</evidence>
<feature type="compositionally biased region" description="Acidic residues" evidence="9">
    <location>
        <begin position="7"/>
        <end position="24"/>
    </location>
</feature>
<dbReference type="GO" id="GO:0004525">
    <property type="term" value="F:ribonuclease III activity"/>
    <property type="evidence" value="ECO:0007669"/>
    <property type="project" value="InterPro"/>
</dbReference>
<comment type="cofactor">
    <cofactor evidence="2">
        <name>Mg(2+)</name>
        <dbReference type="ChEBI" id="CHEBI:18420"/>
    </cofactor>
</comment>
<evidence type="ECO:0000256" key="9">
    <source>
        <dbReference type="SAM" id="MobiDB-lite"/>
    </source>
</evidence>
<dbReference type="GO" id="GO:0003723">
    <property type="term" value="F:RNA binding"/>
    <property type="evidence" value="ECO:0007669"/>
    <property type="project" value="UniProtKB-KW"/>
</dbReference>
<dbReference type="PROSITE" id="PS00517">
    <property type="entry name" value="RNASE_3_1"/>
    <property type="match status" value="1"/>
</dbReference>
<evidence type="ECO:0000259" key="10">
    <source>
        <dbReference type="PROSITE" id="PS50142"/>
    </source>
</evidence>
<feature type="compositionally biased region" description="Basic and acidic residues" evidence="9">
    <location>
        <begin position="31"/>
        <end position="48"/>
    </location>
</feature>
<dbReference type="Pfam" id="PF00636">
    <property type="entry name" value="Ribonuclease_3"/>
    <property type="match status" value="1"/>
</dbReference>
<evidence type="ECO:0000256" key="3">
    <source>
        <dbReference type="ARBA" id="ARBA00022722"/>
    </source>
</evidence>